<organism evidence="8">
    <name type="scientific">marine metagenome</name>
    <dbReference type="NCBI Taxonomy" id="408172"/>
    <lineage>
        <taxon>unclassified sequences</taxon>
        <taxon>metagenomes</taxon>
        <taxon>ecological metagenomes</taxon>
    </lineage>
</organism>
<dbReference type="Pfam" id="PF05193">
    <property type="entry name" value="Peptidase_M16_C"/>
    <property type="match status" value="1"/>
</dbReference>
<dbReference type="GO" id="GO:0008237">
    <property type="term" value="F:metallopeptidase activity"/>
    <property type="evidence" value="ECO:0007669"/>
    <property type="project" value="UniProtKB-KW"/>
</dbReference>
<dbReference type="GO" id="GO:0046872">
    <property type="term" value="F:metal ion binding"/>
    <property type="evidence" value="ECO:0007669"/>
    <property type="project" value="InterPro"/>
</dbReference>
<dbReference type="EMBL" id="UINC01191393">
    <property type="protein sequence ID" value="SVE06020.1"/>
    <property type="molecule type" value="Genomic_DNA"/>
</dbReference>
<name>A0A383AEJ0_9ZZZZ</name>
<evidence type="ECO:0000256" key="3">
    <source>
        <dbReference type="ARBA" id="ARBA00022801"/>
    </source>
</evidence>
<dbReference type="InterPro" id="IPR011249">
    <property type="entry name" value="Metalloenz_LuxS/M16"/>
</dbReference>
<evidence type="ECO:0000259" key="7">
    <source>
        <dbReference type="Pfam" id="PF05193"/>
    </source>
</evidence>
<evidence type="ECO:0000256" key="5">
    <source>
        <dbReference type="ARBA" id="ARBA00023049"/>
    </source>
</evidence>
<evidence type="ECO:0000256" key="2">
    <source>
        <dbReference type="ARBA" id="ARBA00022670"/>
    </source>
</evidence>
<gene>
    <name evidence="8" type="ORF">METZ01_LOCUS458874</name>
</gene>
<sequence>MVSISSEKITLSNGLDVLLHEDHAIPLVAVNVWYHVGSKDEEQGRTGFAHLFEHIMFEGSKHHNSSHFDPLQKAGANLNGSTTPDRTNYWEDVPSNYLELALWLESDRMGFLLDAVDQQRFDIQRDVVKNERRQSYENRPYGMASWEIQEALFPMPHPYHWMTIGSQEDLDAAALDDVKDFFRRYYSPSNGSLAVVGDFQRDEALELVNR</sequence>
<feature type="domain" description="Peptidase M16 N-terminal" evidence="6">
    <location>
        <begin position="17"/>
        <end position="134"/>
    </location>
</feature>
<dbReference type="Pfam" id="PF00675">
    <property type="entry name" value="Peptidase_M16"/>
    <property type="match status" value="1"/>
</dbReference>
<protein>
    <recommendedName>
        <fullName evidence="9">Peptidase M16 N-terminal domain-containing protein</fullName>
    </recommendedName>
</protein>
<evidence type="ECO:0000313" key="8">
    <source>
        <dbReference type="EMBL" id="SVE06020.1"/>
    </source>
</evidence>
<dbReference type="PANTHER" id="PTHR43690">
    <property type="entry name" value="NARDILYSIN"/>
    <property type="match status" value="1"/>
</dbReference>
<proteinExistence type="inferred from homology"/>
<comment type="similarity">
    <text evidence="1">Belongs to the peptidase M16 family.</text>
</comment>
<dbReference type="GO" id="GO:0006508">
    <property type="term" value="P:proteolysis"/>
    <property type="evidence" value="ECO:0007669"/>
    <property type="project" value="UniProtKB-KW"/>
</dbReference>
<evidence type="ECO:0000259" key="6">
    <source>
        <dbReference type="Pfam" id="PF00675"/>
    </source>
</evidence>
<dbReference type="PANTHER" id="PTHR43690:SF35">
    <property type="entry name" value="NON-CATALYTIC MEMBER OF PEPTIDASE SUBFAMILY M16B-RELATED"/>
    <property type="match status" value="1"/>
</dbReference>
<keyword evidence="5" id="KW-0482">Metalloprotease</keyword>
<reference evidence="8" key="1">
    <citation type="submission" date="2018-05" db="EMBL/GenBank/DDBJ databases">
        <authorList>
            <person name="Lanie J.A."/>
            <person name="Ng W.-L."/>
            <person name="Kazmierczak K.M."/>
            <person name="Andrzejewski T.M."/>
            <person name="Davidsen T.M."/>
            <person name="Wayne K.J."/>
            <person name="Tettelin H."/>
            <person name="Glass J.I."/>
            <person name="Rusch D."/>
            <person name="Podicherti R."/>
            <person name="Tsui H.-C.T."/>
            <person name="Winkler M.E."/>
        </authorList>
    </citation>
    <scope>NUCLEOTIDE SEQUENCE</scope>
</reference>
<feature type="non-terminal residue" evidence="8">
    <location>
        <position position="210"/>
    </location>
</feature>
<keyword evidence="4" id="KW-0862">Zinc</keyword>
<keyword evidence="3" id="KW-0378">Hydrolase</keyword>
<accession>A0A383AEJ0</accession>
<dbReference type="InterPro" id="IPR011765">
    <property type="entry name" value="Pept_M16_N"/>
</dbReference>
<keyword evidence="2" id="KW-0645">Protease</keyword>
<dbReference type="Gene3D" id="3.30.830.10">
    <property type="entry name" value="Metalloenzyme, LuxS/M16 peptidase-like"/>
    <property type="match status" value="1"/>
</dbReference>
<evidence type="ECO:0000256" key="1">
    <source>
        <dbReference type="ARBA" id="ARBA00007261"/>
    </source>
</evidence>
<dbReference type="InterPro" id="IPR050626">
    <property type="entry name" value="Peptidase_M16"/>
</dbReference>
<evidence type="ECO:0008006" key="9">
    <source>
        <dbReference type="Google" id="ProtNLM"/>
    </source>
</evidence>
<dbReference type="AlphaFoldDB" id="A0A383AEJ0"/>
<dbReference type="InterPro" id="IPR007863">
    <property type="entry name" value="Peptidase_M16_C"/>
</dbReference>
<dbReference type="SUPFAM" id="SSF63411">
    <property type="entry name" value="LuxS/MPP-like metallohydrolase"/>
    <property type="match status" value="1"/>
</dbReference>
<feature type="domain" description="Peptidase M16 C-terminal" evidence="7">
    <location>
        <begin position="175"/>
        <end position="209"/>
    </location>
</feature>
<evidence type="ECO:0000256" key="4">
    <source>
        <dbReference type="ARBA" id="ARBA00022833"/>
    </source>
</evidence>